<dbReference type="AlphaFoldDB" id="A0AAN6X423"/>
<dbReference type="Proteomes" id="UP001302126">
    <property type="component" value="Unassembled WGS sequence"/>
</dbReference>
<evidence type="ECO:0000313" key="3">
    <source>
        <dbReference type="EMBL" id="KAK4191717.1"/>
    </source>
</evidence>
<proteinExistence type="predicted"/>
<dbReference type="PANTHER" id="PTHR37536">
    <property type="entry name" value="PUTATIVE (AFU_ORTHOLOGUE AFUA_3G02970)-RELATED"/>
    <property type="match status" value="1"/>
</dbReference>
<dbReference type="Pfam" id="PF01828">
    <property type="entry name" value="Peptidase_A4"/>
    <property type="match status" value="2"/>
</dbReference>
<feature type="chain" id="PRO_5042946789" evidence="2">
    <location>
        <begin position="19"/>
        <end position="321"/>
    </location>
</feature>
<comment type="caution">
    <text evidence="3">The sequence shown here is derived from an EMBL/GenBank/DDBJ whole genome shotgun (WGS) entry which is preliminary data.</text>
</comment>
<sequence>MKSTTLLGALSLVASTLAATIPAPPSLPLKREPHQLRLLHTAPISPSPPPGAARVFSVAVEAAAEESVKGGAVIKNPGVSVVQATFRVPLAQQPMTGPTAGNPVGLYAASFHVGIDSFSGTCANFFRAGVDIFWDGTLGGEQSPFAWYQFGGVTETVGFSNFTVRAGEVVRITVQDSLGSGNSTEATATIENFGQQLLNGTSGTSTAICVKGLTPKQASTQKISKPSGEGSSLCKGEAGFVVEDFPLAGMPQFPVALANFTTVAFKDVGITVGSQTGGGEKKNAKGAELKDIRLAPQGGRLTACALVGGGKGVKCDRVVGE</sequence>
<name>A0AAN6X423_9PEZI</name>
<reference evidence="3" key="1">
    <citation type="journal article" date="2023" name="Mol. Phylogenet. Evol.">
        <title>Genome-scale phylogeny and comparative genomics of the fungal order Sordariales.</title>
        <authorList>
            <person name="Hensen N."/>
            <person name="Bonometti L."/>
            <person name="Westerberg I."/>
            <person name="Brannstrom I.O."/>
            <person name="Guillou S."/>
            <person name="Cros-Aarteil S."/>
            <person name="Calhoun S."/>
            <person name="Haridas S."/>
            <person name="Kuo A."/>
            <person name="Mondo S."/>
            <person name="Pangilinan J."/>
            <person name="Riley R."/>
            <person name="LaButti K."/>
            <person name="Andreopoulos B."/>
            <person name="Lipzen A."/>
            <person name="Chen C."/>
            <person name="Yan M."/>
            <person name="Daum C."/>
            <person name="Ng V."/>
            <person name="Clum A."/>
            <person name="Steindorff A."/>
            <person name="Ohm R.A."/>
            <person name="Martin F."/>
            <person name="Silar P."/>
            <person name="Natvig D.O."/>
            <person name="Lalanne C."/>
            <person name="Gautier V."/>
            <person name="Ament-Velasquez S.L."/>
            <person name="Kruys A."/>
            <person name="Hutchinson M.I."/>
            <person name="Powell A.J."/>
            <person name="Barry K."/>
            <person name="Miller A.N."/>
            <person name="Grigoriev I.V."/>
            <person name="Debuchy R."/>
            <person name="Gladieux P."/>
            <person name="Hiltunen Thoren M."/>
            <person name="Johannesson H."/>
        </authorList>
    </citation>
    <scope>NUCLEOTIDE SEQUENCE</scope>
    <source>
        <strain evidence="3">PSN309</strain>
    </source>
</reference>
<dbReference type="InterPro" id="IPR013320">
    <property type="entry name" value="ConA-like_dom_sf"/>
</dbReference>
<dbReference type="Gene3D" id="2.60.120.700">
    <property type="entry name" value="Peptidase G1"/>
    <property type="match status" value="1"/>
</dbReference>
<evidence type="ECO:0000313" key="4">
    <source>
        <dbReference type="Proteomes" id="UP001302126"/>
    </source>
</evidence>
<gene>
    <name evidence="3" type="ORF">QBC35DRAFT_296287</name>
</gene>
<dbReference type="PANTHER" id="PTHR37536:SF1">
    <property type="entry name" value="ASPERGILLOPEPSIN, PUTAITVE (AFU_ORTHOLOGUE AFUA_7G01200)"/>
    <property type="match status" value="1"/>
</dbReference>
<feature type="active site" description="Proton acceptor" evidence="1">
    <location>
        <position position="243"/>
    </location>
</feature>
<feature type="signal peptide" evidence="2">
    <location>
        <begin position="1"/>
        <end position="18"/>
    </location>
</feature>
<keyword evidence="2" id="KW-0732">Signal</keyword>
<dbReference type="CDD" id="cd13426">
    <property type="entry name" value="Peptidase_G1"/>
    <property type="match status" value="1"/>
</dbReference>
<dbReference type="SUPFAM" id="SSF49899">
    <property type="entry name" value="Concanavalin A-like lectins/glucanases"/>
    <property type="match status" value="1"/>
</dbReference>
<dbReference type="InterPro" id="IPR038656">
    <property type="entry name" value="Peptidase_G1_sf"/>
</dbReference>
<dbReference type="GO" id="GO:0070007">
    <property type="term" value="F:glutamic-type endopeptidase activity"/>
    <property type="evidence" value="ECO:0007669"/>
    <property type="project" value="InterPro"/>
</dbReference>
<reference evidence="3" key="2">
    <citation type="submission" date="2023-05" db="EMBL/GenBank/DDBJ databases">
        <authorList>
            <consortium name="Lawrence Berkeley National Laboratory"/>
            <person name="Steindorff A."/>
            <person name="Hensen N."/>
            <person name="Bonometti L."/>
            <person name="Westerberg I."/>
            <person name="Brannstrom I.O."/>
            <person name="Guillou S."/>
            <person name="Cros-Aarteil S."/>
            <person name="Calhoun S."/>
            <person name="Haridas S."/>
            <person name="Kuo A."/>
            <person name="Mondo S."/>
            <person name="Pangilinan J."/>
            <person name="Riley R."/>
            <person name="Labutti K."/>
            <person name="Andreopoulos B."/>
            <person name="Lipzen A."/>
            <person name="Chen C."/>
            <person name="Yanf M."/>
            <person name="Daum C."/>
            <person name="Ng V."/>
            <person name="Clum A."/>
            <person name="Ohm R."/>
            <person name="Martin F."/>
            <person name="Silar P."/>
            <person name="Natvig D."/>
            <person name="Lalanne C."/>
            <person name="Gautier V."/>
            <person name="Ament-Velasquez S.L."/>
            <person name="Kruys A."/>
            <person name="Hutchinson M.I."/>
            <person name="Powell A.J."/>
            <person name="Barry K."/>
            <person name="Miller A.N."/>
            <person name="Grigoriev I.V."/>
            <person name="Debuchy R."/>
            <person name="Gladieux P."/>
            <person name="Thoren M.H."/>
            <person name="Johannesson H."/>
        </authorList>
    </citation>
    <scope>NUCLEOTIDE SEQUENCE</scope>
    <source>
        <strain evidence="3">PSN309</strain>
    </source>
</reference>
<dbReference type="EMBL" id="MU864358">
    <property type="protein sequence ID" value="KAK4191717.1"/>
    <property type="molecule type" value="Genomic_DNA"/>
</dbReference>
<protein>
    <submittedName>
        <fullName evidence="3">Acid proteinase</fullName>
    </submittedName>
</protein>
<dbReference type="GO" id="GO:0006508">
    <property type="term" value="P:proteolysis"/>
    <property type="evidence" value="ECO:0007669"/>
    <property type="project" value="InterPro"/>
</dbReference>
<dbReference type="InterPro" id="IPR000250">
    <property type="entry name" value="Peptidase_G1"/>
</dbReference>
<keyword evidence="4" id="KW-1185">Reference proteome</keyword>
<evidence type="ECO:0000256" key="2">
    <source>
        <dbReference type="SAM" id="SignalP"/>
    </source>
</evidence>
<organism evidence="3 4">
    <name type="scientific">Podospora australis</name>
    <dbReference type="NCBI Taxonomy" id="1536484"/>
    <lineage>
        <taxon>Eukaryota</taxon>
        <taxon>Fungi</taxon>
        <taxon>Dikarya</taxon>
        <taxon>Ascomycota</taxon>
        <taxon>Pezizomycotina</taxon>
        <taxon>Sordariomycetes</taxon>
        <taxon>Sordariomycetidae</taxon>
        <taxon>Sordariales</taxon>
        <taxon>Podosporaceae</taxon>
        <taxon>Podospora</taxon>
    </lineage>
</organism>
<evidence type="ECO:0000256" key="1">
    <source>
        <dbReference type="PIRSR" id="PIRSR600250-50"/>
    </source>
</evidence>
<accession>A0AAN6X423</accession>